<dbReference type="AlphaFoldDB" id="A0A4Z2F7R5"/>
<dbReference type="Proteomes" id="UP000314294">
    <property type="component" value="Unassembled WGS sequence"/>
</dbReference>
<keyword evidence="3" id="KW-1185">Reference proteome</keyword>
<feature type="region of interest" description="Disordered" evidence="1">
    <location>
        <begin position="1"/>
        <end position="24"/>
    </location>
</feature>
<evidence type="ECO:0000313" key="2">
    <source>
        <dbReference type="EMBL" id="TNN37188.1"/>
    </source>
</evidence>
<feature type="compositionally biased region" description="Polar residues" evidence="1">
    <location>
        <begin position="49"/>
        <end position="61"/>
    </location>
</feature>
<name>A0A4Z2F7R5_9TELE</name>
<comment type="caution">
    <text evidence="2">The sequence shown here is derived from an EMBL/GenBank/DDBJ whole genome shotgun (WGS) entry which is preliminary data.</text>
</comment>
<reference evidence="2 3" key="1">
    <citation type="submission" date="2019-03" db="EMBL/GenBank/DDBJ databases">
        <title>First draft genome of Liparis tanakae, snailfish: a comprehensive survey of snailfish specific genes.</title>
        <authorList>
            <person name="Kim W."/>
            <person name="Song I."/>
            <person name="Jeong J.-H."/>
            <person name="Kim D."/>
            <person name="Kim S."/>
            <person name="Ryu S."/>
            <person name="Song J.Y."/>
            <person name="Lee S.K."/>
        </authorList>
    </citation>
    <scope>NUCLEOTIDE SEQUENCE [LARGE SCALE GENOMIC DNA]</scope>
    <source>
        <tissue evidence="2">Muscle</tissue>
    </source>
</reference>
<dbReference type="EMBL" id="SRLO01001522">
    <property type="protein sequence ID" value="TNN37188.1"/>
    <property type="molecule type" value="Genomic_DNA"/>
</dbReference>
<organism evidence="2 3">
    <name type="scientific">Liparis tanakae</name>
    <name type="common">Tanaka's snailfish</name>
    <dbReference type="NCBI Taxonomy" id="230148"/>
    <lineage>
        <taxon>Eukaryota</taxon>
        <taxon>Metazoa</taxon>
        <taxon>Chordata</taxon>
        <taxon>Craniata</taxon>
        <taxon>Vertebrata</taxon>
        <taxon>Euteleostomi</taxon>
        <taxon>Actinopterygii</taxon>
        <taxon>Neopterygii</taxon>
        <taxon>Teleostei</taxon>
        <taxon>Neoteleostei</taxon>
        <taxon>Acanthomorphata</taxon>
        <taxon>Eupercaria</taxon>
        <taxon>Perciformes</taxon>
        <taxon>Cottioidei</taxon>
        <taxon>Cottales</taxon>
        <taxon>Liparidae</taxon>
        <taxon>Liparis</taxon>
    </lineage>
</organism>
<evidence type="ECO:0000313" key="3">
    <source>
        <dbReference type="Proteomes" id="UP000314294"/>
    </source>
</evidence>
<protein>
    <submittedName>
        <fullName evidence="2">Uncharacterized protein</fullName>
    </submittedName>
</protein>
<sequence length="162" mass="18352">MQGASWHRWLEEERTEEGDSWRKKVDRPGCVKEWHFFPGTYARAAPSVGGSQAQQSPSNLLRLSPAPPRPVAVLQQDGRDHRLSSASPPLRHLRRSFPRRGDLGSFRFRNATRHGLYAPRKTLDWSAPPSQRGLPCVLVMRLVAHSRHSIKGIPLCLKKPPQ</sequence>
<feature type="compositionally biased region" description="Basic and acidic residues" evidence="1">
    <location>
        <begin position="8"/>
        <end position="24"/>
    </location>
</feature>
<evidence type="ECO:0000256" key="1">
    <source>
        <dbReference type="SAM" id="MobiDB-lite"/>
    </source>
</evidence>
<gene>
    <name evidence="2" type="ORF">EYF80_052648</name>
</gene>
<accession>A0A4Z2F7R5</accession>
<proteinExistence type="predicted"/>
<feature type="region of interest" description="Disordered" evidence="1">
    <location>
        <begin position="45"/>
        <end position="96"/>
    </location>
</feature>